<comment type="caution">
    <text evidence="2">The sequence shown here is derived from an EMBL/GenBank/DDBJ whole genome shotgun (WGS) entry which is preliminary data.</text>
</comment>
<reference evidence="2 3" key="1">
    <citation type="submission" date="2014-07" db="EMBL/GenBank/DDBJ databases">
        <title>Draft Genome Sequences of Environmental Pseudomonas syringae strains.</title>
        <authorList>
            <person name="Baltrus D.A."/>
            <person name="Berge O."/>
            <person name="Morris C."/>
        </authorList>
    </citation>
    <scope>NUCLEOTIDE SEQUENCE [LARGE SCALE GENOMIC DNA]</scope>
    <source>
        <strain evidence="2 3">CEB003</strain>
    </source>
</reference>
<dbReference type="PANTHER" id="PTHR45856">
    <property type="entry name" value="ALPHA/BETA-HYDROLASES SUPERFAMILY PROTEIN"/>
    <property type="match status" value="1"/>
</dbReference>
<feature type="domain" description="Fungal lipase-type" evidence="1">
    <location>
        <begin position="135"/>
        <end position="260"/>
    </location>
</feature>
<sequence length="530" mass="59947">MNCYHLAVMSTFVYAPFNAIREWNERPLAPSFKEPPAWNGPAQKQEYSFPGSIGNVLHDQLAHLKKPTLFNDAGPYHLLCEEVPYSKRLEIMPWDKDRYVNEKEHGWEFPEDVHFLHNESDTQAFITHNDKIVLISVRGTAGDPDLMRDADARQIPHEDGLGQAHRGFYEAFASTKEFLDRYIRAFYTGKQTILVVGHSLGGAIALLVAEWIRRFPEKPEVVLYTFGAPRTGDATFVREAKDLTHHRMVNHNDPIPGVPFSWMDAEYKTLVPSAVLAAGGGAVQLAGMGGILASLVNLKGDDYQHHGEQRHFIPRKPGAGSEAKVLWQPGCISIEQQTCARFAADIQLQGDMPERRSFVDTLSSFGDHSSHHGYSRAALANLLRWRASVIERNGKLFSFKESEQLIEQVRDIEAQIRGWVPSTFAEFYSRVRTSEDPRLAGKTQLELQALFNEARSQISGLAASEEKELKRTRKRLRAQAERVISWRDVFGDQAEREDLDALVYEWLQLADVRKAASLARIYLEPSQPLA</sequence>
<dbReference type="PATRIC" id="fig|317.174.peg.4337"/>
<dbReference type="GO" id="GO:0006629">
    <property type="term" value="P:lipid metabolic process"/>
    <property type="evidence" value="ECO:0007669"/>
    <property type="project" value="InterPro"/>
</dbReference>
<accession>A0A085V005</accession>
<dbReference type="Gene3D" id="3.40.50.1820">
    <property type="entry name" value="alpha/beta hydrolase"/>
    <property type="match status" value="1"/>
</dbReference>
<evidence type="ECO:0000259" key="1">
    <source>
        <dbReference type="Pfam" id="PF01764"/>
    </source>
</evidence>
<name>A0A085V005_PSESX</name>
<dbReference type="InterPro" id="IPR051218">
    <property type="entry name" value="Sec_MonoDiacylglyc_Lipase"/>
</dbReference>
<gene>
    <name evidence="2" type="ORF">IV02_21230</name>
</gene>
<dbReference type="Proteomes" id="UP000028643">
    <property type="component" value="Unassembled WGS sequence"/>
</dbReference>
<dbReference type="InterPro" id="IPR002921">
    <property type="entry name" value="Fungal_lipase-type"/>
</dbReference>
<evidence type="ECO:0000313" key="2">
    <source>
        <dbReference type="EMBL" id="KFE48768.1"/>
    </source>
</evidence>
<dbReference type="EMBL" id="JPQT01000120">
    <property type="protein sequence ID" value="KFE48768.1"/>
    <property type="molecule type" value="Genomic_DNA"/>
</dbReference>
<protein>
    <recommendedName>
        <fullName evidence="1">Fungal lipase-type domain-containing protein</fullName>
    </recommendedName>
</protein>
<proteinExistence type="predicted"/>
<dbReference type="AlphaFoldDB" id="A0A085V005"/>
<organism evidence="2 3">
    <name type="scientific">Pseudomonas syringae</name>
    <dbReference type="NCBI Taxonomy" id="317"/>
    <lineage>
        <taxon>Bacteria</taxon>
        <taxon>Pseudomonadati</taxon>
        <taxon>Pseudomonadota</taxon>
        <taxon>Gammaproteobacteria</taxon>
        <taxon>Pseudomonadales</taxon>
        <taxon>Pseudomonadaceae</taxon>
        <taxon>Pseudomonas</taxon>
    </lineage>
</organism>
<evidence type="ECO:0000313" key="3">
    <source>
        <dbReference type="Proteomes" id="UP000028643"/>
    </source>
</evidence>
<dbReference type="InterPro" id="IPR029058">
    <property type="entry name" value="AB_hydrolase_fold"/>
</dbReference>
<dbReference type="Pfam" id="PF01764">
    <property type="entry name" value="Lipase_3"/>
    <property type="match status" value="1"/>
</dbReference>
<dbReference type="PANTHER" id="PTHR45856:SF24">
    <property type="entry name" value="FUNGAL LIPASE-LIKE DOMAIN-CONTAINING PROTEIN"/>
    <property type="match status" value="1"/>
</dbReference>
<dbReference type="CDD" id="cd00519">
    <property type="entry name" value="Lipase_3"/>
    <property type="match status" value="1"/>
</dbReference>
<dbReference type="SUPFAM" id="SSF53474">
    <property type="entry name" value="alpha/beta-Hydrolases"/>
    <property type="match status" value="1"/>
</dbReference>